<evidence type="ECO:0000313" key="4">
    <source>
        <dbReference type="Proteomes" id="UP000019442"/>
    </source>
</evidence>
<dbReference type="SUPFAM" id="SSF53474">
    <property type="entry name" value="alpha/beta-Hydrolases"/>
    <property type="match status" value="1"/>
</dbReference>
<accession>W8KGD9</accession>
<dbReference type="OrthoDB" id="504769at2"/>
<feature type="transmembrane region" description="Helical" evidence="1">
    <location>
        <begin position="501"/>
        <end position="522"/>
    </location>
</feature>
<keyword evidence="1" id="KW-1133">Transmembrane helix</keyword>
<dbReference type="AlphaFoldDB" id="W8KGD9"/>
<dbReference type="EMBL" id="CP007268">
    <property type="protein sequence ID" value="AHK78854.1"/>
    <property type="molecule type" value="Genomic_DNA"/>
</dbReference>
<evidence type="ECO:0000256" key="1">
    <source>
        <dbReference type="SAM" id="Phobius"/>
    </source>
</evidence>
<name>W8KGD9_9GAMM</name>
<dbReference type="PANTHER" id="PTHR43798">
    <property type="entry name" value="MONOACYLGLYCEROL LIPASE"/>
    <property type="match status" value="1"/>
</dbReference>
<proteinExistence type="predicted"/>
<dbReference type="RefSeq" id="WP_025281259.1">
    <property type="nucleotide sequence ID" value="NZ_CP007268.1"/>
</dbReference>
<keyword evidence="4" id="KW-1185">Reference proteome</keyword>
<dbReference type="InterPro" id="IPR022742">
    <property type="entry name" value="Hydrolase_4"/>
</dbReference>
<dbReference type="GO" id="GO:0016020">
    <property type="term" value="C:membrane"/>
    <property type="evidence" value="ECO:0007669"/>
    <property type="project" value="TreeGrafter"/>
</dbReference>
<dbReference type="PANTHER" id="PTHR43798:SF5">
    <property type="entry name" value="MONOACYLGLYCEROL LIPASE ABHD6"/>
    <property type="match status" value="1"/>
</dbReference>
<evidence type="ECO:0000313" key="3">
    <source>
        <dbReference type="EMBL" id="AHK78854.1"/>
    </source>
</evidence>
<feature type="transmembrane region" description="Helical" evidence="1">
    <location>
        <begin position="344"/>
        <end position="363"/>
    </location>
</feature>
<feature type="transmembrane region" description="Helical" evidence="1">
    <location>
        <begin position="276"/>
        <end position="294"/>
    </location>
</feature>
<dbReference type="Gene3D" id="3.40.50.1820">
    <property type="entry name" value="alpha/beta hydrolase"/>
    <property type="match status" value="1"/>
</dbReference>
<organism evidence="3 4">
    <name type="scientific">Ectothiorhodospira haloalkaliphila</name>
    <dbReference type="NCBI Taxonomy" id="421628"/>
    <lineage>
        <taxon>Bacteria</taxon>
        <taxon>Pseudomonadati</taxon>
        <taxon>Pseudomonadota</taxon>
        <taxon>Gammaproteobacteria</taxon>
        <taxon>Chromatiales</taxon>
        <taxon>Ectothiorhodospiraceae</taxon>
        <taxon>Ectothiorhodospira</taxon>
    </lineage>
</organism>
<reference evidence="3 4" key="1">
    <citation type="journal article" date="2014" name="J Genomics">
        <title>Draft Genome Sequence of the Extremely Halophilic Phototrophic Purple Sulfur Bacterium Halorhodospira halochloris.</title>
        <authorList>
            <person name="Singh K.S."/>
            <person name="Kirksey J."/>
            <person name="Hoff W.D."/>
            <person name="Deole R."/>
        </authorList>
    </citation>
    <scope>NUCLEOTIDE SEQUENCE [LARGE SCALE GENOMIC DNA]</scope>
    <source>
        <strain evidence="3 4">A</strain>
    </source>
</reference>
<protein>
    <submittedName>
        <fullName evidence="3">Dienelactone hydrolase</fullName>
    </submittedName>
</protein>
<sequence length="524" mass="56623">MAEANSARARFSGMARGLTALVAAMGILVALWQLMSGPGGLQITHDRVDGVPITVVSPAATEPGPVAVIAHGFAGSRQMMQPLAITLARQGYLAITLDFPGHGANAEPFVPDLMAMERRRHLLGGALERVVDHARSHPAGDGSVTLMGHSMAGDIMLQHGQQHPGQVRSMVLISPFIAEDTSMEGLDNLLFIFGELEPEPLRNTAMPAFELHDPARVQPGMTYGDFAKGDARRLAVIEGAEHMGIIQARQALLEALAWMEGVTPADLDAPFVDARGPWLGLLFMSIIALAWPLMRTLPRVAHPARGSDMPWRRLWPVAVIPAVLTPLLLWQVPLGLLPLLLSDYLTMHFAVYGLLTWAGLWLMQRHHGNVFGPFPGRTAWGALIAATMLATTYGTLAVGLPIHAFVTGYLPIPERLVWLPVIFLGTLLFFSADEWLTRGETGTTGSHIFTKLLFLLSLVGAVALRLDELFFLIIIFPAIAAFLLVYGLLARWIFTGTGHPLVGAIAVAFSLAWGMSVTFPLVGD</sequence>
<dbReference type="KEGG" id="hhc:M911_06425"/>
<dbReference type="InterPro" id="IPR050266">
    <property type="entry name" value="AB_hydrolase_sf"/>
</dbReference>
<reference evidence="4" key="2">
    <citation type="submission" date="2014-02" db="EMBL/GenBank/DDBJ databases">
        <title>Draft Genome Sequence of extremely halophilic bacteria Halorhodospira halochloris.</title>
        <authorList>
            <person name="Singh K.S."/>
        </authorList>
    </citation>
    <scope>NUCLEOTIDE SEQUENCE [LARGE SCALE GENOMIC DNA]</scope>
    <source>
        <strain evidence="4">A</strain>
    </source>
</reference>
<feature type="transmembrane region" description="Helical" evidence="1">
    <location>
        <begin position="383"/>
        <end position="405"/>
    </location>
</feature>
<dbReference type="GO" id="GO:0047372">
    <property type="term" value="F:monoacylglycerol lipase activity"/>
    <property type="evidence" value="ECO:0007669"/>
    <property type="project" value="TreeGrafter"/>
</dbReference>
<keyword evidence="1" id="KW-0472">Membrane</keyword>
<dbReference type="Pfam" id="PF12146">
    <property type="entry name" value="Hydrolase_4"/>
    <property type="match status" value="1"/>
</dbReference>
<feature type="transmembrane region" description="Helical" evidence="1">
    <location>
        <begin position="314"/>
        <end position="332"/>
    </location>
</feature>
<keyword evidence="3" id="KW-0378">Hydrolase</keyword>
<dbReference type="HOGENOM" id="CLU_042393_0_0_6"/>
<dbReference type="Proteomes" id="UP000019442">
    <property type="component" value="Chromosome"/>
</dbReference>
<evidence type="ECO:0000259" key="2">
    <source>
        <dbReference type="Pfam" id="PF12146"/>
    </source>
</evidence>
<gene>
    <name evidence="3" type="ORF">M911_06425</name>
</gene>
<feature type="domain" description="Serine aminopeptidase S33" evidence="2">
    <location>
        <begin position="63"/>
        <end position="183"/>
    </location>
</feature>
<feature type="transmembrane region" description="Helical" evidence="1">
    <location>
        <begin position="470"/>
        <end position="489"/>
    </location>
</feature>
<feature type="transmembrane region" description="Helical" evidence="1">
    <location>
        <begin position="448"/>
        <end position="464"/>
    </location>
</feature>
<keyword evidence="1" id="KW-0812">Transmembrane</keyword>
<dbReference type="PATRIC" id="fig|1354791.3.peg.1745"/>
<feature type="transmembrane region" description="Helical" evidence="1">
    <location>
        <begin position="417"/>
        <end position="436"/>
    </location>
</feature>
<dbReference type="GO" id="GO:0046464">
    <property type="term" value="P:acylglycerol catabolic process"/>
    <property type="evidence" value="ECO:0007669"/>
    <property type="project" value="TreeGrafter"/>
</dbReference>
<dbReference type="InterPro" id="IPR029058">
    <property type="entry name" value="AB_hydrolase_fold"/>
</dbReference>